<dbReference type="Proteomes" id="UP000008988">
    <property type="component" value="Unassembled WGS sequence"/>
</dbReference>
<proteinExistence type="predicted"/>
<organism evidence="2 3">
    <name type="scientific">Saccharomyces cerevisiae (strain AWRI1631)</name>
    <name type="common">Baker's yeast</name>
    <dbReference type="NCBI Taxonomy" id="545124"/>
    <lineage>
        <taxon>Eukaryota</taxon>
        <taxon>Fungi</taxon>
        <taxon>Dikarya</taxon>
        <taxon>Ascomycota</taxon>
        <taxon>Saccharomycotina</taxon>
        <taxon>Saccharomycetes</taxon>
        <taxon>Saccharomycetales</taxon>
        <taxon>Saccharomycetaceae</taxon>
        <taxon>Saccharomyces</taxon>
    </lineage>
</organism>
<evidence type="ECO:0000313" key="3">
    <source>
        <dbReference type="Proteomes" id="UP000008988"/>
    </source>
</evidence>
<dbReference type="AlphaFoldDB" id="B5VK30"/>
<dbReference type="InterPro" id="IPR011989">
    <property type="entry name" value="ARM-like"/>
</dbReference>
<feature type="region of interest" description="Disordered" evidence="1">
    <location>
        <begin position="185"/>
        <end position="212"/>
    </location>
</feature>
<feature type="non-terminal residue" evidence="2">
    <location>
        <position position="263"/>
    </location>
</feature>
<sequence>MSLTEQIEQFASRFRDDDATLQSRYSTLSELYDIMELLNSPEDYHFFLQAVIPLLLNQLKEVPISYDAHSPEQKLRNSMLDIFNRCLMNQTFQPYAMEVLEFLLSVLPKENEENGILCMKVLTTLFKSFKSILQDKLDSFIRIIIQIYKNTPNLINQTFYEAGKAEQGDLDSPKEPQADELLDEFSKNDEEKDFPSKQSSTEPRFENSTSSNGLRSSMFSFKILSECPITMVTLYSSYKQLTSTSLPEFTPLIMNLLNIQIKQ</sequence>
<evidence type="ECO:0000313" key="2">
    <source>
        <dbReference type="EMBL" id="EDZ71714.1"/>
    </source>
</evidence>
<dbReference type="EMBL" id="ABSV01001110">
    <property type="protein sequence ID" value="EDZ71714.1"/>
    <property type="molecule type" value="Genomic_DNA"/>
</dbReference>
<comment type="caution">
    <text evidence="2">The sequence shown here is derived from an EMBL/GenBank/DDBJ whole genome shotgun (WGS) entry which is preliminary data.</text>
</comment>
<feature type="compositionally biased region" description="Basic and acidic residues" evidence="1">
    <location>
        <begin position="185"/>
        <end position="195"/>
    </location>
</feature>
<dbReference type="InterPro" id="IPR016024">
    <property type="entry name" value="ARM-type_fold"/>
</dbReference>
<dbReference type="Gene3D" id="1.25.10.10">
    <property type="entry name" value="Leucine-rich Repeat Variant"/>
    <property type="match status" value="1"/>
</dbReference>
<accession>B5VK30</accession>
<feature type="compositionally biased region" description="Polar residues" evidence="1">
    <location>
        <begin position="196"/>
        <end position="212"/>
    </location>
</feature>
<protein>
    <submittedName>
        <fullName evidence="2">YHR099Wp-like protein</fullName>
    </submittedName>
</protein>
<reference evidence="2 3" key="1">
    <citation type="journal article" date="2008" name="FEMS Yeast Res.">
        <title>Comparative genome analysis of a Saccharomyces cerevisiae wine strain.</title>
        <authorList>
            <person name="Borneman A.R."/>
            <person name="Forgan A.H."/>
            <person name="Pretorius I.S."/>
            <person name="Chambers P.J."/>
        </authorList>
    </citation>
    <scope>NUCLEOTIDE SEQUENCE [LARGE SCALE GENOMIC DNA]</scope>
    <source>
        <strain evidence="2 3">AWRI1631</strain>
    </source>
</reference>
<gene>
    <name evidence="2" type="ORF">AWRI1631_81510</name>
</gene>
<dbReference type="SUPFAM" id="SSF48371">
    <property type="entry name" value="ARM repeat"/>
    <property type="match status" value="1"/>
</dbReference>
<evidence type="ECO:0000256" key="1">
    <source>
        <dbReference type="SAM" id="MobiDB-lite"/>
    </source>
</evidence>
<name>B5VK30_YEAS6</name>